<evidence type="ECO:0000313" key="4">
    <source>
        <dbReference type="Proteomes" id="UP000756710"/>
    </source>
</evidence>
<keyword evidence="1" id="KW-1133">Transmembrane helix</keyword>
<feature type="transmembrane region" description="Helical" evidence="1">
    <location>
        <begin position="66"/>
        <end position="88"/>
    </location>
</feature>
<dbReference type="RefSeq" id="WP_014060001.1">
    <property type="nucleotide sequence ID" value="NZ_BAABDR010000060.1"/>
</dbReference>
<sequence>MGIALQVIYIALYCYLIVLIFRLVMDYVFQFARSWQPGRAMVVILEATYTVTDPPLKLLRRFIPPLRLGGVALDLSFFVLMIIVWILITVVSNFASRV</sequence>
<dbReference type="EMBL" id="LK022848">
    <property type="protein sequence ID" value="CDR11376.1"/>
    <property type="molecule type" value="Genomic_DNA"/>
</dbReference>
<dbReference type="GO" id="GO:0016020">
    <property type="term" value="C:membrane"/>
    <property type="evidence" value="ECO:0007669"/>
    <property type="project" value="InterPro"/>
</dbReference>
<dbReference type="EMBL" id="JAGGLR010000001">
    <property type="protein sequence ID" value="MBP2059274.1"/>
    <property type="molecule type" value="Genomic_DNA"/>
</dbReference>
<dbReference type="Proteomes" id="UP000756710">
    <property type="component" value="Unassembled WGS sequence"/>
</dbReference>
<keyword evidence="4" id="KW-1185">Reference proteome</keyword>
<keyword evidence="1" id="KW-0812">Transmembrane</keyword>
<dbReference type="Pfam" id="PF02325">
    <property type="entry name" value="CCB3_YggT"/>
    <property type="match status" value="1"/>
</dbReference>
<accession>A0A060ZY67</accession>
<dbReference type="AlphaFoldDB" id="A0A060ZY67"/>
<evidence type="ECO:0000313" key="2">
    <source>
        <dbReference type="EMBL" id="CDR11376.1"/>
    </source>
</evidence>
<gene>
    <name evidence="3" type="ORF">J2Z30_000270</name>
    <name evidence="2" type="ORF">SIRAN7271</name>
</gene>
<organism evidence="2">
    <name type="scientific">Streptomyces iranensis</name>
    <dbReference type="NCBI Taxonomy" id="576784"/>
    <lineage>
        <taxon>Bacteria</taxon>
        <taxon>Bacillati</taxon>
        <taxon>Actinomycetota</taxon>
        <taxon>Actinomycetes</taxon>
        <taxon>Kitasatosporales</taxon>
        <taxon>Streptomycetaceae</taxon>
        <taxon>Streptomyces</taxon>
        <taxon>Streptomyces violaceusniger group</taxon>
    </lineage>
</organism>
<reference evidence="3 4" key="2">
    <citation type="submission" date="2021-03" db="EMBL/GenBank/DDBJ databases">
        <title>Genomic Encyclopedia of Type Strains, Phase IV (KMG-IV): sequencing the most valuable type-strain genomes for metagenomic binning, comparative biology and taxonomic classification.</title>
        <authorList>
            <person name="Goeker M."/>
        </authorList>
    </citation>
    <scope>NUCLEOTIDE SEQUENCE [LARGE SCALE GENOMIC DNA]</scope>
    <source>
        <strain evidence="3 4">DSM 41954</strain>
    </source>
</reference>
<evidence type="ECO:0000256" key="1">
    <source>
        <dbReference type="SAM" id="Phobius"/>
    </source>
</evidence>
<evidence type="ECO:0000313" key="3">
    <source>
        <dbReference type="EMBL" id="MBP2059274.1"/>
    </source>
</evidence>
<feature type="transmembrane region" description="Helical" evidence="1">
    <location>
        <begin position="6"/>
        <end position="25"/>
    </location>
</feature>
<reference evidence="2" key="1">
    <citation type="submission" date="2014-05" db="EMBL/GenBank/DDBJ databases">
        <authorList>
            <person name="Horn Fabian"/>
        </authorList>
    </citation>
    <scope>NUCLEOTIDE SEQUENCE</scope>
</reference>
<protein>
    <submittedName>
        <fullName evidence="3">YggT family protein</fullName>
    </submittedName>
</protein>
<dbReference type="HOGENOM" id="CLU_136788_5_0_11"/>
<keyword evidence="1" id="KW-0472">Membrane</keyword>
<proteinExistence type="predicted"/>
<name>A0A060ZY67_9ACTN</name>
<dbReference type="GeneID" id="302518719"/>
<dbReference type="InterPro" id="IPR003425">
    <property type="entry name" value="CCB3/YggT"/>
</dbReference>